<dbReference type="EMBL" id="SOEG01000001">
    <property type="protein sequence ID" value="TDX59243.1"/>
    <property type="molecule type" value="Genomic_DNA"/>
</dbReference>
<dbReference type="Pfam" id="PF02709">
    <property type="entry name" value="Glyco_transf_7C"/>
    <property type="match status" value="1"/>
</dbReference>
<evidence type="ECO:0000313" key="4">
    <source>
        <dbReference type="EMBL" id="TDX59243.1"/>
    </source>
</evidence>
<dbReference type="AlphaFoldDB" id="A0A4R8HR07"/>
<dbReference type="SUPFAM" id="SSF53448">
    <property type="entry name" value="Nucleotide-diphospho-sugar transferases"/>
    <property type="match status" value="1"/>
</dbReference>
<dbReference type="InterPro" id="IPR001173">
    <property type="entry name" value="Glyco_trans_2-like"/>
</dbReference>
<accession>A0A4R8HR07</accession>
<name>A0A4R8HR07_9FIRM</name>
<dbReference type="PANTHER" id="PTHR43685">
    <property type="entry name" value="GLYCOSYLTRANSFERASE"/>
    <property type="match status" value="1"/>
</dbReference>
<feature type="domain" description="Galactosyltransferase C-terminal" evidence="3">
    <location>
        <begin position="176"/>
        <end position="232"/>
    </location>
</feature>
<dbReference type="InterPro" id="IPR029044">
    <property type="entry name" value="Nucleotide-diphossugar_trans"/>
</dbReference>
<evidence type="ECO:0000313" key="5">
    <source>
        <dbReference type="Proteomes" id="UP000295832"/>
    </source>
</evidence>
<dbReference type="Gene3D" id="3.90.550.10">
    <property type="entry name" value="Spore Coat Polysaccharide Biosynthesis Protein SpsA, Chain A"/>
    <property type="match status" value="1"/>
</dbReference>
<dbReference type="InterPro" id="IPR050834">
    <property type="entry name" value="Glycosyltransf_2"/>
</dbReference>
<dbReference type="RefSeq" id="WP_166667846.1">
    <property type="nucleotide sequence ID" value="NZ_SOEG01000001.1"/>
</dbReference>
<dbReference type="GO" id="GO:0016757">
    <property type="term" value="F:glycosyltransferase activity"/>
    <property type="evidence" value="ECO:0007669"/>
    <property type="project" value="UniProtKB-KW"/>
</dbReference>
<organism evidence="4 5">
    <name type="scientific">Orenia marismortui</name>
    <dbReference type="NCBI Taxonomy" id="46469"/>
    <lineage>
        <taxon>Bacteria</taxon>
        <taxon>Bacillati</taxon>
        <taxon>Bacillota</taxon>
        <taxon>Clostridia</taxon>
        <taxon>Halanaerobiales</taxon>
        <taxon>Halobacteroidaceae</taxon>
        <taxon>Orenia</taxon>
    </lineage>
</organism>
<evidence type="ECO:0000259" key="2">
    <source>
        <dbReference type="Pfam" id="PF00535"/>
    </source>
</evidence>
<sequence length="266" mass="31254">MISNSSGLSVIISIYKKVEYLDLVLDSLKQQRYKNFEVIIAEDNDSEELKKFIEQKRKVCNFKIKHVWQKDEGFRKSKILNKAIKEAEFNFLVFVDSDCILHKRFLDEYAKRKNTNDCLFGRRVMLSPKLTESLLKEKNINGLSLKKILFSKSRHLEEGLYIPFDMNLIKRKAVMIGSSFGLQKNIIYKVNGFDEDYEGYGFEDADLQWRLESIGVKFKSLRNKAIQYHLFHGRGGQKEAFKNNQKIYNRKKKEGNVFCHNGLIKK</sequence>
<dbReference type="InterPro" id="IPR027791">
    <property type="entry name" value="Galactosyl_T_C"/>
</dbReference>
<dbReference type="PANTHER" id="PTHR43685:SF3">
    <property type="entry name" value="SLR2126 PROTEIN"/>
    <property type="match status" value="1"/>
</dbReference>
<protein>
    <submittedName>
        <fullName evidence="4">Galactosyltransferase-like protein</fullName>
    </submittedName>
</protein>
<keyword evidence="5" id="KW-1185">Reference proteome</keyword>
<dbReference type="STRING" id="926561.GCA_000379025_00922"/>
<comment type="caution">
    <text evidence="4">The sequence shown here is derived from an EMBL/GenBank/DDBJ whole genome shotgun (WGS) entry which is preliminary data.</text>
</comment>
<keyword evidence="4" id="KW-0328">Glycosyltransferase</keyword>
<evidence type="ECO:0000256" key="1">
    <source>
        <dbReference type="ARBA" id="ARBA00022679"/>
    </source>
</evidence>
<reference evidence="4 5" key="1">
    <citation type="submission" date="2019-03" db="EMBL/GenBank/DDBJ databases">
        <title>Subsurface microbial communities from deep shales in Ohio and West Virginia, USA.</title>
        <authorList>
            <person name="Wrighton K."/>
        </authorList>
    </citation>
    <scope>NUCLEOTIDE SEQUENCE [LARGE SCALE GENOMIC DNA]</scope>
    <source>
        <strain evidence="4 5">MSL 6dP</strain>
    </source>
</reference>
<dbReference type="Proteomes" id="UP000295832">
    <property type="component" value="Unassembled WGS sequence"/>
</dbReference>
<keyword evidence="1 4" id="KW-0808">Transferase</keyword>
<gene>
    <name evidence="4" type="ORF">C7959_101130</name>
</gene>
<proteinExistence type="predicted"/>
<evidence type="ECO:0000259" key="3">
    <source>
        <dbReference type="Pfam" id="PF02709"/>
    </source>
</evidence>
<feature type="domain" description="Glycosyltransferase 2-like" evidence="2">
    <location>
        <begin position="9"/>
        <end position="136"/>
    </location>
</feature>
<dbReference type="Pfam" id="PF00535">
    <property type="entry name" value="Glycos_transf_2"/>
    <property type="match status" value="1"/>
</dbReference>